<comment type="caution">
    <text evidence="2">The sequence shown here is derived from an EMBL/GenBank/DDBJ whole genome shotgun (WGS) entry which is preliminary data.</text>
</comment>
<dbReference type="Pfam" id="PF02368">
    <property type="entry name" value="Big_2"/>
    <property type="match status" value="1"/>
</dbReference>
<organism evidence="2 3">
    <name type="scientific">Sphingobacterium cellulitidis</name>
    <dbReference type="NCBI Taxonomy" id="1768011"/>
    <lineage>
        <taxon>Bacteria</taxon>
        <taxon>Pseudomonadati</taxon>
        <taxon>Bacteroidota</taxon>
        <taxon>Sphingobacteriia</taxon>
        <taxon>Sphingobacteriales</taxon>
        <taxon>Sphingobacteriaceae</taxon>
        <taxon>Sphingobacterium</taxon>
    </lineage>
</organism>
<reference evidence="2" key="1">
    <citation type="journal article" date="2014" name="Int. J. Syst. Evol. Microbiol.">
        <title>Complete genome sequence of Corynebacterium casei LMG S-19264T (=DSM 44701T), isolated from a smear-ripened cheese.</title>
        <authorList>
            <consortium name="US DOE Joint Genome Institute (JGI-PGF)"/>
            <person name="Walter F."/>
            <person name="Albersmeier A."/>
            <person name="Kalinowski J."/>
            <person name="Ruckert C."/>
        </authorList>
    </citation>
    <scope>NUCLEOTIDE SEQUENCE</scope>
    <source>
        <strain evidence="2">CGMCC 1.15966</strain>
    </source>
</reference>
<feature type="domain" description="BIG2" evidence="1">
    <location>
        <begin position="41"/>
        <end position="106"/>
    </location>
</feature>
<proteinExistence type="predicted"/>
<keyword evidence="3" id="KW-1185">Reference proteome</keyword>
<name>A0A8H9G3K9_9SPHI</name>
<evidence type="ECO:0000313" key="2">
    <source>
        <dbReference type="EMBL" id="GGE31915.1"/>
    </source>
</evidence>
<dbReference type="AlphaFoldDB" id="A0A8H9G3K9"/>
<dbReference type="InterPro" id="IPR003343">
    <property type="entry name" value="Big_2"/>
</dbReference>
<sequence>MSMAINKSFPFLIILFISSIQTSCVKKDELLDDNKLQEYRFDQKSLELHVGNTIQITSKGKISEWKSSKKFVGTIEDDGTFTAHHIGKTKISAKIDDKNHSLEIKVIPNITDIPEPVSFYGKTKNQITSLEKRKVLIDKNDVLSYDTNSDLIETMYYLFQGGKATYAVFKFKMLEKTNLDYLLKFYEERYEYLGLTKNNHYFTDEKKKRLIAVSIKPPFTALYSAYKEKED</sequence>
<reference evidence="2" key="2">
    <citation type="submission" date="2020-09" db="EMBL/GenBank/DDBJ databases">
        <authorList>
            <person name="Sun Q."/>
            <person name="Zhou Y."/>
        </authorList>
    </citation>
    <scope>NUCLEOTIDE SEQUENCE</scope>
    <source>
        <strain evidence="2">CGMCC 1.15966</strain>
    </source>
</reference>
<dbReference type="EMBL" id="BMKM01000012">
    <property type="protein sequence ID" value="GGE31915.1"/>
    <property type="molecule type" value="Genomic_DNA"/>
</dbReference>
<evidence type="ECO:0000259" key="1">
    <source>
        <dbReference type="Pfam" id="PF02368"/>
    </source>
</evidence>
<dbReference type="InterPro" id="IPR008964">
    <property type="entry name" value="Invasin/intimin_cell_adhesion"/>
</dbReference>
<evidence type="ECO:0000313" key="3">
    <source>
        <dbReference type="Proteomes" id="UP000614460"/>
    </source>
</evidence>
<dbReference type="Proteomes" id="UP000614460">
    <property type="component" value="Unassembled WGS sequence"/>
</dbReference>
<gene>
    <name evidence="2" type="ORF">GCM10011516_32050</name>
</gene>
<accession>A0A8H9G3K9</accession>
<protein>
    <recommendedName>
        <fullName evidence="1">BIG2 domain-containing protein</fullName>
    </recommendedName>
</protein>
<dbReference type="SUPFAM" id="SSF49373">
    <property type="entry name" value="Invasin/intimin cell-adhesion fragments"/>
    <property type="match status" value="1"/>
</dbReference>
<dbReference type="Gene3D" id="2.60.40.1080">
    <property type="match status" value="1"/>
</dbReference>